<dbReference type="Proteomes" id="UP000192247">
    <property type="component" value="Unassembled WGS sequence"/>
</dbReference>
<dbReference type="AlphaFoldDB" id="A0A1V9X1V3"/>
<dbReference type="EMBL" id="MNPL01027951">
    <property type="protein sequence ID" value="OQR67630.1"/>
    <property type="molecule type" value="Genomic_DNA"/>
</dbReference>
<reference evidence="2 3" key="1">
    <citation type="journal article" date="2017" name="Gigascience">
        <title>Draft genome of the honey bee ectoparasitic mite, Tropilaelaps mercedesae, is shaped by the parasitic life history.</title>
        <authorList>
            <person name="Dong X."/>
            <person name="Armstrong S.D."/>
            <person name="Xia D."/>
            <person name="Makepeace B.L."/>
            <person name="Darby A.C."/>
            <person name="Kadowaki T."/>
        </authorList>
    </citation>
    <scope>NUCLEOTIDE SEQUENCE [LARGE SCALE GENOMIC DNA]</scope>
    <source>
        <strain evidence="2">Wuxi-XJTLU</strain>
    </source>
</reference>
<evidence type="ECO:0000313" key="2">
    <source>
        <dbReference type="EMBL" id="OQR67630.1"/>
    </source>
</evidence>
<feature type="compositionally biased region" description="Gly residues" evidence="1">
    <location>
        <begin position="50"/>
        <end position="67"/>
    </location>
</feature>
<feature type="region of interest" description="Disordered" evidence="1">
    <location>
        <begin position="46"/>
        <end position="78"/>
    </location>
</feature>
<keyword evidence="3" id="KW-1185">Reference proteome</keyword>
<dbReference type="InParanoid" id="A0A1V9X1V3"/>
<proteinExistence type="predicted"/>
<sequence>MPCDNNSYLTTNGSEQSSELSVAIVVYDPSRCGGGGFRSFGMANEAVNSGGPGDPGPGGGTGPGSGLGVSQAPMAGGYSPVKREPIAVRSARINHCVLGVNGSLRRIGPPAPAGEKPDQ</sequence>
<evidence type="ECO:0000313" key="3">
    <source>
        <dbReference type="Proteomes" id="UP000192247"/>
    </source>
</evidence>
<organism evidence="2 3">
    <name type="scientific">Tropilaelaps mercedesae</name>
    <dbReference type="NCBI Taxonomy" id="418985"/>
    <lineage>
        <taxon>Eukaryota</taxon>
        <taxon>Metazoa</taxon>
        <taxon>Ecdysozoa</taxon>
        <taxon>Arthropoda</taxon>
        <taxon>Chelicerata</taxon>
        <taxon>Arachnida</taxon>
        <taxon>Acari</taxon>
        <taxon>Parasitiformes</taxon>
        <taxon>Mesostigmata</taxon>
        <taxon>Gamasina</taxon>
        <taxon>Dermanyssoidea</taxon>
        <taxon>Laelapidae</taxon>
        <taxon>Tropilaelaps</taxon>
    </lineage>
</organism>
<evidence type="ECO:0000256" key="1">
    <source>
        <dbReference type="SAM" id="MobiDB-lite"/>
    </source>
</evidence>
<comment type="caution">
    <text evidence="2">The sequence shown here is derived from an EMBL/GenBank/DDBJ whole genome shotgun (WGS) entry which is preliminary data.</text>
</comment>
<gene>
    <name evidence="2" type="ORF">BIW11_04729</name>
</gene>
<protein>
    <submittedName>
        <fullName evidence="2">Uncharacterized protein</fullName>
    </submittedName>
</protein>
<accession>A0A1V9X1V3</accession>
<name>A0A1V9X1V3_9ACAR</name>